<name>A0A8R1X324_ACYPI</name>
<dbReference type="CDD" id="cd00063">
    <property type="entry name" value="FN3"/>
    <property type="match status" value="1"/>
</dbReference>
<dbReference type="PANTHER" id="PTHR45080">
    <property type="entry name" value="CONTACTIN 5"/>
    <property type="match status" value="1"/>
</dbReference>
<keyword evidence="4" id="KW-1133">Transmembrane helix</keyword>
<dbReference type="InterPro" id="IPR013783">
    <property type="entry name" value="Ig-like_fold"/>
</dbReference>
<sequence length="551" mass="61923">MVKHYRKPPSKRSRTAHRGVVAAAEMDQPAAAELQTMWKSRKLWTSILLFVLLFITPGFASPKRPSQNPEPDPLPTFGSQGRRFRVVTNDTVVLPCDVINPGVFILAWKKGIAVLTAGSTKVSPDERIRLVDGNNLEIRDIQTNDAGNYVCQIATMKPREISHTVEILVPSRIKSVTSGGNIDTKKDSMIKLNCEADGNPVPNITWTRKNNVLPNGERNATGDTYIIQSATRHDAGLYICTAYNDVGQPAEQTITVNILYPPEIEVERVWVHSGEGNEALLVCIVNAEPHAEVSWYRDTLKLDTNERRITEVRGSRHTLIVRKVQASDFGNYSCVADNVVGKSRAYVELSGKPNPVKINSNKNGRHQNNYNISWSVDSYTPIEEFKLFYRKVPLPDESPADTRTQYQWPKKPPTRNDNEGYGNSPIYGYNSMRNEWNDVILPAVPSEQFTHRMSYNIRGLDTASEYEAKVMAKNRFGWTPMSDVFKFVTSATPEIESNPKYQASYGISMTSNAEARDLGSTSSYNGFTKRSYNVIIFVVFTTLYFAFNTIV</sequence>
<dbReference type="FunFam" id="2.60.40.10:FF:000877">
    <property type="entry name" value="CLUMA_CG002357, isoform A"/>
    <property type="match status" value="1"/>
</dbReference>
<feature type="region of interest" description="Disordered" evidence="3">
    <location>
        <begin position="396"/>
        <end position="423"/>
    </location>
</feature>
<dbReference type="PANTHER" id="PTHR45080:SF33">
    <property type="entry name" value="IG-LIKE DOMAIN-CONTAINING PROTEIN"/>
    <property type="match status" value="1"/>
</dbReference>
<dbReference type="Pfam" id="PF07679">
    <property type="entry name" value="I-set"/>
    <property type="match status" value="1"/>
</dbReference>
<dbReference type="Gene3D" id="2.60.40.10">
    <property type="entry name" value="Immunoglobulins"/>
    <property type="match status" value="4"/>
</dbReference>
<keyword evidence="4" id="KW-0812">Transmembrane</keyword>
<feature type="domain" description="Ig-like" evidence="5">
    <location>
        <begin position="262"/>
        <end position="350"/>
    </location>
</feature>
<evidence type="ECO:0000256" key="2">
    <source>
        <dbReference type="ARBA" id="ARBA00023319"/>
    </source>
</evidence>
<dbReference type="Proteomes" id="UP000007819">
    <property type="component" value="Chromosome X"/>
</dbReference>
<keyword evidence="1" id="KW-0677">Repeat</keyword>
<dbReference type="SMART" id="SM00408">
    <property type="entry name" value="IGc2"/>
    <property type="match status" value="3"/>
</dbReference>
<accession>A0A8R1X324</accession>
<proteinExistence type="predicted"/>
<organism evidence="6 7">
    <name type="scientific">Acyrthosiphon pisum</name>
    <name type="common">Pea aphid</name>
    <dbReference type="NCBI Taxonomy" id="7029"/>
    <lineage>
        <taxon>Eukaryota</taxon>
        <taxon>Metazoa</taxon>
        <taxon>Ecdysozoa</taxon>
        <taxon>Arthropoda</taxon>
        <taxon>Hexapoda</taxon>
        <taxon>Insecta</taxon>
        <taxon>Pterygota</taxon>
        <taxon>Neoptera</taxon>
        <taxon>Paraneoptera</taxon>
        <taxon>Hemiptera</taxon>
        <taxon>Sternorrhyncha</taxon>
        <taxon>Aphidomorpha</taxon>
        <taxon>Aphidoidea</taxon>
        <taxon>Aphididae</taxon>
        <taxon>Macrosiphini</taxon>
        <taxon>Acyrthosiphon</taxon>
    </lineage>
</organism>
<dbReference type="GO" id="GO:0043025">
    <property type="term" value="C:neuronal cell body"/>
    <property type="evidence" value="ECO:0007669"/>
    <property type="project" value="TreeGrafter"/>
</dbReference>
<feature type="domain" description="Ig-like" evidence="5">
    <location>
        <begin position="170"/>
        <end position="255"/>
    </location>
</feature>
<dbReference type="InterPro" id="IPR013098">
    <property type="entry name" value="Ig_I-set"/>
</dbReference>
<dbReference type="RefSeq" id="XP_008178970.2">
    <property type="nucleotide sequence ID" value="XM_008180748.2"/>
</dbReference>
<feature type="transmembrane region" description="Helical" evidence="4">
    <location>
        <begin position="43"/>
        <end position="60"/>
    </location>
</feature>
<dbReference type="EnsemblMetazoa" id="XM_008180748.2">
    <property type="protein sequence ID" value="XP_008178970.2"/>
    <property type="gene ID" value="LOC100159428"/>
</dbReference>
<dbReference type="AlphaFoldDB" id="A0A8R1X324"/>
<keyword evidence="4" id="KW-0472">Membrane</keyword>
<dbReference type="GO" id="GO:0007156">
    <property type="term" value="P:homophilic cell adhesion via plasma membrane adhesion molecules"/>
    <property type="evidence" value="ECO:0007669"/>
    <property type="project" value="TreeGrafter"/>
</dbReference>
<reference evidence="6" key="2">
    <citation type="submission" date="2022-06" db="UniProtKB">
        <authorList>
            <consortium name="EnsemblMetazoa"/>
        </authorList>
    </citation>
    <scope>IDENTIFICATION</scope>
</reference>
<dbReference type="InterPro" id="IPR050958">
    <property type="entry name" value="Cell_Adh-Cytoskel_Orgn"/>
</dbReference>
<keyword evidence="2" id="KW-0393">Immunoglobulin domain</keyword>
<dbReference type="OrthoDB" id="6159398at2759"/>
<dbReference type="InterPro" id="IPR036179">
    <property type="entry name" value="Ig-like_dom_sf"/>
</dbReference>
<evidence type="ECO:0000259" key="5">
    <source>
        <dbReference type="PROSITE" id="PS50835"/>
    </source>
</evidence>
<evidence type="ECO:0000256" key="3">
    <source>
        <dbReference type="SAM" id="MobiDB-lite"/>
    </source>
</evidence>
<keyword evidence="7" id="KW-1185">Reference proteome</keyword>
<dbReference type="PROSITE" id="PS50835">
    <property type="entry name" value="IG_LIKE"/>
    <property type="match status" value="3"/>
</dbReference>
<dbReference type="CDD" id="cd00096">
    <property type="entry name" value="Ig"/>
    <property type="match status" value="1"/>
</dbReference>
<dbReference type="SUPFAM" id="SSF49265">
    <property type="entry name" value="Fibronectin type III"/>
    <property type="match status" value="1"/>
</dbReference>
<dbReference type="SUPFAM" id="SSF48726">
    <property type="entry name" value="Immunoglobulin"/>
    <property type="match status" value="3"/>
</dbReference>
<dbReference type="InterPro" id="IPR036116">
    <property type="entry name" value="FN3_sf"/>
</dbReference>
<dbReference type="GeneID" id="100159428"/>
<evidence type="ECO:0000313" key="7">
    <source>
        <dbReference type="Proteomes" id="UP000007819"/>
    </source>
</evidence>
<reference evidence="7" key="1">
    <citation type="submission" date="2010-06" db="EMBL/GenBank/DDBJ databases">
        <authorList>
            <person name="Jiang H."/>
            <person name="Abraham K."/>
            <person name="Ali S."/>
            <person name="Alsbrooks S.L."/>
            <person name="Anim B.N."/>
            <person name="Anosike U.S."/>
            <person name="Attaway T."/>
            <person name="Bandaranaike D.P."/>
            <person name="Battles P.K."/>
            <person name="Bell S.N."/>
            <person name="Bell A.V."/>
            <person name="Beltran B."/>
            <person name="Bickham C."/>
            <person name="Bustamante Y."/>
            <person name="Caleb T."/>
            <person name="Canada A."/>
            <person name="Cardenas V."/>
            <person name="Carter K."/>
            <person name="Chacko J."/>
            <person name="Chandrabose M.N."/>
            <person name="Chavez D."/>
            <person name="Chavez A."/>
            <person name="Chen L."/>
            <person name="Chu H.-S."/>
            <person name="Claassen K.J."/>
            <person name="Cockrell R."/>
            <person name="Collins M."/>
            <person name="Cooper J.A."/>
            <person name="Cree A."/>
            <person name="Curry S.M."/>
            <person name="Da Y."/>
            <person name="Dao M.D."/>
            <person name="Das B."/>
            <person name="Davila M.-L."/>
            <person name="Davy-Carroll L."/>
            <person name="Denson S."/>
            <person name="Dinh H."/>
            <person name="Ebong V.E."/>
            <person name="Edwards J.R."/>
            <person name="Egan A."/>
            <person name="El-Daye J."/>
            <person name="Escobedo L."/>
            <person name="Fernandez S."/>
            <person name="Fernando P.R."/>
            <person name="Flagg N."/>
            <person name="Forbes L.D."/>
            <person name="Fowler R.G."/>
            <person name="Fu Q."/>
            <person name="Gabisi R.A."/>
            <person name="Ganer J."/>
            <person name="Garbino Pronczuk A."/>
            <person name="Garcia R.M."/>
            <person name="Garner T."/>
            <person name="Garrett T.E."/>
            <person name="Gonzalez D.A."/>
            <person name="Hamid H."/>
            <person name="Hawkins E.S."/>
            <person name="Hirani K."/>
            <person name="Hogues M.E."/>
            <person name="Hollins B."/>
            <person name="Hsiao C.-H."/>
            <person name="Jabil R."/>
            <person name="James M.L."/>
            <person name="Jhangiani S.N."/>
            <person name="Johnson B."/>
            <person name="Johnson Q."/>
            <person name="Joshi V."/>
            <person name="Kalu J.B."/>
            <person name="Kam C."/>
            <person name="Kashfia A."/>
            <person name="Keebler J."/>
            <person name="Kisamo H."/>
            <person name="Kovar C.L."/>
            <person name="Lago L.A."/>
            <person name="Lai C.-Y."/>
            <person name="Laidlaw J."/>
            <person name="Lara F."/>
            <person name="Le T.-K."/>
            <person name="Lee S.L."/>
            <person name="Legall F.H."/>
            <person name="Lemon S.J."/>
            <person name="Lewis L.R."/>
            <person name="Li B."/>
            <person name="Liu Y."/>
            <person name="Liu Y.-S."/>
            <person name="Lopez J."/>
            <person name="Lozado R.J."/>
            <person name="Lu J."/>
            <person name="Madu R.C."/>
            <person name="Maheshwari M."/>
            <person name="Maheshwari R."/>
            <person name="Malloy K."/>
            <person name="Martinez E."/>
            <person name="Mathew T."/>
            <person name="Mercado I.C."/>
            <person name="Mercado C."/>
            <person name="Meyer B."/>
            <person name="Montgomery K."/>
            <person name="Morgan M.B."/>
            <person name="Munidasa M."/>
            <person name="Nazareth L.V."/>
            <person name="Nelson J."/>
            <person name="Ng B.M."/>
            <person name="Nguyen N.B."/>
            <person name="Nguyen P.Q."/>
            <person name="Nguyen T."/>
            <person name="Obregon M."/>
            <person name="Okwuonu G.O."/>
            <person name="Onwere C.G."/>
            <person name="Orozco G."/>
            <person name="Parra A."/>
            <person name="Patel S."/>
            <person name="Patil S."/>
            <person name="Perez A."/>
            <person name="Perez Y."/>
            <person name="Pham C."/>
            <person name="Primus E.L."/>
            <person name="Pu L.-L."/>
            <person name="Puazo M."/>
            <person name="Qin X."/>
            <person name="Quiroz J.B."/>
            <person name="Reese J."/>
            <person name="Richards S."/>
            <person name="Rives C.M."/>
            <person name="Robberts R."/>
            <person name="Ruiz S.J."/>
            <person name="Ruiz M.J."/>
            <person name="Santibanez J."/>
            <person name="Schneider B.W."/>
            <person name="Sisson I."/>
            <person name="Smith M."/>
            <person name="Sodergren E."/>
            <person name="Song X.-Z."/>
            <person name="Song B.B."/>
            <person name="Summersgill H."/>
            <person name="Thelus R."/>
            <person name="Thornton R.D."/>
            <person name="Trejos Z.Y."/>
            <person name="Usmani K."/>
            <person name="Vattathil S."/>
            <person name="Villasana D."/>
            <person name="Walker D.L."/>
            <person name="Wang S."/>
            <person name="Wang K."/>
            <person name="White C.S."/>
            <person name="Williams A.C."/>
            <person name="Williamson J."/>
            <person name="Wilson K."/>
            <person name="Woghiren I.O."/>
            <person name="Woodworth J.R."/>
            <person name="Worley K.C."/>
            <person name="Wright R.A."/>
            <person name="Wu W."/>
            <person name="Young L."/>
            <person name="Zhang L."/>
            <person name="Zhang J."/>
            <person name="Zhu Y."/>
            <person name="Muzny D.M."/>
            <person name="Weinstock G."/>
            <person name="Gibbs R.A."/>
        </authorList>
    </citation>
    <scope>NUCLEOTIDE SEQUENCE [LARGE SCALE GENOMIC DNA]</scope>
    <source>
        <strain evidence="7">LSR1</strain>
    </source>
</reference>
<dbReference type="Pfam" id="PF13927">
    <property type="entry name" value="Ig_3"/>
    <property type="match status" value="2"/>
</dbReference>
<dbReference type="InterPro" id="IPR003599">
    <property type="entry name" value="Ig_sub"/>
</dbReference>
<dbReference type="FunFam" id="2.60.40.10:FF:001233">
    <property type="entry name" value="Uncharacterized protein, isoform B"/>
    <property type="match status" value="1"/>
</dbReference>
<dbReference type="SMART" id="SM00409">
    <property type="entry name" value="IG"/>
    <property type="match status" value="3"/>
</dbReference>
<dbReference type="GO" id="GO:0008046">
    <property type="term" value="F:axon guidance receptor activity"/>
    <property type="evidence" value="ECO:0007669"/>
    <property type="project" value="TreeGrafter"/>
</dbReference>
<evidence type="ECO:0000256" key="1">
    <source>
        <dbReference type="ARBA" id="ARBA00022737"/>
    </source>
</evidence>
<dbReference type="GO" id="GO:0005886">
    <property type="term" value="C:plasma membrane"/>
    <property type="evidence" value="ECO:0007669"/>
    <property type="project" value="TreeGrafter"/>
</dbReference>
<protein>
    <recommendedName>
        <fullName evidence="5">Ig-like domain-containing protein</fullName>
    </recommendedName>
</protein>
<evidence type="ECO:0000256" key="4">
    <source>
        <dbReference type="SAM" id="Phobius"/>
    </source>
</evidence>
<evidence type="ECO:0000313" key="6">
    <source>
        <dbReference type="EnsemblMetazoa" id="XP_008178970.2"/>
    </source>
</evidence>
<dbReference type="InterPro" id="IPR007110">
    <property type="entry name" value="Ig-like_dom"/>
</dbReference>
<dbReference type="InterPro" id="IPR003598">
    <property type="entry name" value="Ig_sub2"/>
</dbReference>
<feature type="domain" description="Ig-like" evidence="5">
    <location>
        <begin position="69"/>
        <end position="162"/>
    </location>
</feature>
<dbReference type="InterPro" id="IPR003961">
    <property type="entry name" value="FN3_dom"/>
</dbReference>
<dbReference type="GO" id="GO:0030424">
    <property type="term" value="C:axon"/>
    <property type="evidence" value="ECO:0007669"/>
    <property type="project" value="TreeGrafter"/>
</dbReference>
<dbReference type="GO" id="GO:0050808">
    <property type="term" value="P:synapse organization"/>
    <property type="evidence" value="ECO:0007669"/>
    <property type="project" value="TreeGrafter"/>
</dbReference>